<reference evidence="2 3" key="1">
    <citation type="journal article" date="2013" name="Genome Announc.">
        <title>Genome Sequence of the Extreme Obligate Alkaliphile Bacillus marmarensis Strain DSM 21297.</title>
        <authorList>
            <person name="Wernick D.G."/>
            <person name="Choi K.Y."/>
            <person name="Tat C.A."/>
            <person name="Lafontaine Rivera J.G."/>
            <person name="Liao J.C."/>
        </authorList>
    </citation>
    <scope>NUCLEOTIDE SEQUENCE [LARGE SCALE GENOMIC DNA]</scope>
    <source>
        <strain evidence="2 3">DSM 21297</strain>
    </source>
</reference>
<comment type="caution">
    <text evidence="2">The sequence shown here is derived from an EMBL/GenBank/DDBJ whole genome shotgun (WGS) entry which is preliminary data.</text>
</comment>
<proteinExistence type="predicted"/>
<accession>U6SH95</accession>
<feature type="transmembrane region" description="Helical" evidence="1">
    <location>
        <begin position="120"/>
        <end position="138"/>
    </location>
</feature>
<evidence type="ECO:0000313" key="3">
    <source>
        <dbReference type="Proteomes" id="UP000017170"/>
    </source>
</evidence>
<dbReference type="Proteomes" id="UP000017170">
    <property type="component" value="Unassembled WGS sequence"/>
</dbReference>
<dbReference type="AlphaFoldDB" id="U6SH95"/>
<keyword evidence="3" id="KW-1185">Reference proteome</keyword>
<feature type="transmembrane region" description="Helical" evidence="1">
    <location>
        <begin position="94"/>
        <end position="113"/>
    </location>
</feature>
<organism evidence="2 3">
    <name type="scientific">Alkalihalophilus marmarensis DSM 21297</name>
    <dbReference type="NCBI Taxonomy" id="1188261"/>
    <lineage>
        <taxon>Bacteria</taxon>
        <taxon>Bacillati</taxon>
        <taxon>Bacillota</taxon>
        <taxon>Bacilli</taxon>
        <taxon>Bacillales</taxon>
        <taxon>Bacillaceae</taxon>
        <taxon>Alkalihalophilus</taxon>
    </lineage>
</organism>
<gene>
    <name evidence="2" type="ORF">A33I_02835</name>
</gene>
<dbReference type="EMBL" id="ATAE01000089">
    <property type="protein sequence ID" value="ERN51099.1"/>
    <property type="molecule type" value="Genomic_DNA"/>
</dbReference>
<feature type="transmembrane region" description="Helical" evidence="1">
    <location>
        <begin position="56"/>
        <end position="74"/>
    </location>
</feature>
<evidence type="ECO:0000313" key="2">
    <source>
        <dbReference type="EMBL" id="ERN51099.1"/>
    </source>
</evidence>
<sequence length="192" mass="22550">MYLLENVGKANLINGMISFLKKVLKKVKNYRIFSIMIIILSFFTATTLGKRTLKRYLPATLVMSLIVILESIIAKKRVWWWFYEKLHPKVPGEFPLIFGPFFIGSLIILKATYGIFLRYFLLNTMIHLLFVGPIITLLKRFGISSLVRINRIQLFFLFFTKSMMMYITQMVIDRIRREGQVSNNRNNDSHIS</sequence>
<evidence type="ECO:0000256" key="1">
    <source>
        <dbReference type="SAM" id="Phobius"/>
    </source>
</evidence>
<keyword evidence="1" id="KW-0472">Membrane</keyword>
<name>U6SH95_9BACI</name>
<dbReference type="PATRIC" id="fig|1188261.3.peg.4033"/>
<feature type="transmembrane region" description="Helical" evidence="1">
    <location>
        <begin position="30"/>
        <end position="49"/>
    </location>
</feature>
<protein>
    <submittedName>
        <fullName evidence="2">Uncharacterized protein</fullName>
    </submittedName>
</protein>
<keyword evidence="1" id="KW-1133">Transmembrane helix</keyword>
<feature type="transmembrane region" description="Helical" evidence="1">
    <location>
        <begin position="150"/>
        <end position="167"/>
    </location>
</feature>
<keyword evidence="1" id="KW-0812">Transmembrane</keyword>